<sequence>VSKVFLLIAQWEILNEYFLVYLPANDKTQIKENKKYYSIKSCLTSHVSGTRLLFISYLCRAIFDKFLTIFQKSSEETRKSLSFLSKDEKEIFFQDVRNIFHSIASYLKLNLPLNNSFLRDVHILAVSRRCDPEGNGAIVRIGRYIPGLLSSNEIDLLSDEWLMYSLQTIDDSWVIKRKFNDFEGIERIEYHEIDYYWNKILSIVQSNGYPKYPTLSKLIKNILIISHGNSDVERGFSINNNLVTKQRTLLSEKSINGLRGILDTVNFFGGGLVHKVTIGIIISMFLMKIPFFFQMETTNEMISAFQRSASLYKEELVKIKALAVVHEKEKEYREKIDAEKLKLLEQVKELMLKYKKLQAEQKAAQMLLDEANQRLENSLKKGDFTDVQAAYALNKSGTKKMKSIDEEMTKTIENVSIIQQKRDRVEHEQLKKKNKLVSEQSKK</sequence>
<dbReference type="EMBL" id="EU643479">
    <property type="protein sequence ID" value="ACD54689.1"/>
    <property type="molecule type" value="Genomic_DNA"/>
</dbReference>
<feature type="coiled-coil region" evidence="1">
    <location>
        <begin position="333"/>
        <end position="381"/>
    </location>
</feature>
<dbReference type="AlphaFoldDB" id="B3G4E1"/>
<name>B3G4E1_ADIVA</name>
<evidence type="ECO:0008006" key="4">
    <source>
        <dbReference type="Google" id="ProtNLM"/>
    </source>
</evidence>
<feature type="non-terminal residue" evidence="3">
    <location>
        <position position="1"/>
    </location>
</feature>
<evidence type="ECO:0000256" key="1">
    <source>
        <dbReference type="SAM" id="Coils"/>
    </source>
</evidence>
<feature type="region of interest" description="Disordered" evidence="2">
    <location>
        <begin position="423"/>
        <end position="443"/>
    </location>
</feature>
<organism evidence="3">
    <name type="scientific">Adineta vaga</name>
    <name type="common">Rotifer</name>
    <name type="synonym">Callidina vaga</name>
    <dbReference type="NCBI Taxonomy" id="104782"/>
    <lineage>
        <taxon>Eukaryota</taxon>
        <taxon>Metazoa</taxon>
        <taxon>Spiralia</taxon>
        <taxon>Gnathifera</taxon>
        <taxon>Rotifera</taxon>
        <taxon>Eurotatoria</taxon>
        <taxon>Bdelloidea</taxon>
        <taxon>Adinetida</taxon>
        <taxon>Adinetidae</taxon>
        <taxon>Adineta</taxon>
    </lineage>
</organism>
<reference evidence="3" key="1">
    <citation type="journal article" date="2008" name="Science">
        <title>Massive horizontal gene transfer in bdelloid rotifers.</title>
        <authorList>
            <person name="Gladyshev E.A."/>
            <person name="Meselson M.S."/>
            <person name="Arkhipova I.R."/>
        </authorList>
    </citation>
    <scope>NUCLEOTIDE SEQUENCE</scope>
</reference>
<evidence type="ECO:0000256" key="2">
    <source>
        <dbReference type="SAM" id="MobiDB-lite"/>
    </source>
</evidence>
<accession>B3G4E1</accession>
<keyword evidence="1" id="KW-0175">Coiled coil</keyword>
<protein>
    <recommendedName>
        <fullName evidence="4">HAT C-terminal dimerisation domain-containing protein</fullName>
    </recommendedName>
</protein>
<evidence type="ECO:0000313" key="3">
    <source>
        <dbReference type="EMBL" id="ACD54689.1"/>
    </source>
</evidence>
<proteinExistence type="predicted"/>